<feature type="compositionally biased region" description="Acidic residues" evidence="5">
    <location>
        <begin position="285"/>
        <end position="298"/>
    </location>
</feature>
<dbReference type="AlphaFoldDB" id="A0A2T3FTR5"/>
<dbReference type="InterPro" id="IPR038765">
    <property type="entry name" value="Papain-like_cys_pep_sf"/>
</dbReference>
<dbReference type="PROSITE" id="PS51935">
    <property type="entry name" value="NLPC_P60"/>
    <property type="match status" value="1"/>
</dbReference>
<dbReference type="InterPro" id="IPR000064">
    <property type="entry name" value="NLP_P60_dom"/>
</dbReference>
<accession>A0A2T3FTR5</accession>
<evidence type="ECO:0000259" key="6">
    <source>
        <dbReference type="PROSITE" id="PS51935"/>
    </source>
</evidence>
<evidence type="ECO:0000256" key="5">
    <source>
        <dbReference type="SAM" id="MobiDB-lite"/>
    </source>
</evidence>
<dbReference type="GO" id="GO:0008234">
    <property type="term" value="F:cysteine-type peptidase activity"/>
    <property type="evidence" value="ECO:0007669"/>
    <property type="project" value="UniProtKB-KW"/>
</dbReference>
<organism evidence="7 8">
    <name type="scientific">Clostridium fessum</name>
    <dbReference type="NCBI Taxonomy" id="2126740"/>
    <lineage>
        <taxon>Bacteria</taxon>
        <taxon>Bacillati</taxon>
        <taxon>Bacillota</taxon>
        <taxon>Clostridia</taxon>
        <taxon>Eubacteriales</taxon>
        <taxon>Clostridiaceae</taxon>
        <taxon>Clostridium</taxon>
    </lineage>
</organism>
<evidence type="ECO:0000256" key="3">
    <source>
        <dbReference type="ARBA" id="ARBA00022801"/>
    </source>
</evidence>
<dbReference type="PANTHER" id="PTHR47359:SF3">
    <property type="entry name" value="NLP_P60 DOMAIN-CONTAINING PROTEIN-RELATED"/>
    <property type="match status" value="1"/>
</dbReference>
<feature type="region of interest" description="Disordered" evidence="5">
    <location>
        <begin position="285"/>
        <end position="366"/>
    </location>
</feature>
<keyword evidence="4" id="KW-0788">Thiol protease</keyword>
<evidence type="ECO:0000313" key="8">
    <source>
        <dbReference type="Proteomes" id="UP000241048"/>
    </source>
</evidence>
<proteinExistence type="inferred from homology"/>
<dbReference type="Proteomes" id="UP000241048">
    <property type="component" value="Unassembled WGS sequence"/>
</dbReference>
<evidence type="ECO:0000256" key="2">
    <source>
        <dbReference type="ARBA" id="ARBA00022670"/>
    </source>
</evidence>
<dbReference type="GO" id="GO:0006508">
    <property type="term" value="P:proteolysis"/>
    <property type="evidence" value="ECO:0007669"/>
    <property type="project" value="UniProtKB-KW"/>
</dbReference>
<comment type="caution">
    <text evidence="7">The sequence shown here is derived from an EMBL/GenBank/DDBJ whole genome shotgun (WGS) entry which is preliminary data.</text>
</comment>
<keyword evidence="2" id="KW-0645">Protease</keyword>
<reference evidence="7 8" key="1">
    <citation type="submission" date="2018-03" db="EMBL/GenBank/DDBJ databases">
        <title>Lachnoclostridium SNUG30386 gen.nov., sp.nov., isolated from human faeces.</title>
        <authorList>
            <person name="Seo B."/>
            <person name="Jeon K."/>
            <person name="Ko G."/>
        </authorList>
    </citation>
    <scope>NUCLEOTIDE SEQUENCE [LARGE SCALE GENOMIC DNA]</scope>
    <source>
        <strain evidence="7 8">SNUG30386</strain>
    </source>
</reference>
<dbReference type="RefSeq" id="WP_106999865.1">
    <property type="nucleotide sequence ID" value="NZ_PYLO01000001.1"/>
</dbReference>
<evidence type="ECO:0000256" key="4">
    <source>
        <dbReference type="ARBA" id="ARBA00022807"/>
    </source>
</evidence>
<evidence type="ECO:0000313" key="7">
    <source>
        <dbReference type="EMBL" id="PST38662.1"/>
    </source>
</evidence>
<dbReference type="Gene3D" id="3.90.1720.10">
    <property type="entry name" value="endopeptidase domain like (from Nostoc punctiforme)"/>
    <property type="match status" value="1"/>
</dbReference>
<dbReference type="EMBL" id="PYLO01000001">
    <property type="protein sequence ID" value="PST38662.1"/>
    <property type="molecule type" value="Genomic_DNA"/>
</dbReference>
<dbReference type="SUPFAM" id="SSF54001">
    <property type="entry name" value="Cysteine proteinases"/>
    <property type="match status" value="1"/>
</dbReference>
<dbReference type="InterPro" id="IPR051794">
    <property type="entry name" value="PG_Endopeptidase_C40"/>
</dbReference>
<feature type="compositionally biased region" description="Low complexity" evidence="5">
    <location>
        <begin position="348"/>
        <end position="366"/>
    </location>
</feature>
<feature type="compositionally biased region" description="Low complexity" evidence="5">
    <location>
        <begin position="299"/>
        <end position="325"/>
    </location>
</feature>
<comment type="similarity">
    <text evidence="1">Belongs to the peptidase C40 family.</text>
</comment>
<keyword evidence="8" id="KW-1185">Reference proteome</keyword>
<sequence length="618" mass="66762">MKKMMMKERHSYIIRTALMAASGILLCGIAEAVRPEVDLSVGVPADKVVIADGILDQETQNDTDESFCDRLMKKMVHPIHMASRFLNGLGADSEEYVPSETEYNLMALRTEESAVDLSDPLAAFESLPWYKLAKQFRSMGTEDTWGAKMYEALGARDAQWISEIYGWIQTTPLTASQKMGLPAAQVLGSYDPSNPEHNAQDPASWVVPTWKNIRFQICDGDGKPTSLASNATDILSMANVYTYSLDWKNTDLFNTYINQLWTSSHQYHVSISNVYYCEGCTELPDEPATEETADDDVESGSAAGEASSEALDAQGAGDGQTAAEEPLTESEAASTANNYVKPAQGPGASTQEQAAESKAAASPSEATFSAESAAAVTLNENGKYCPGHVDLTITVKTTGLKEKHNLFALDGTGNQTVGNWQGWTEEKQTAAQTLAAQDWQEMYGLASSEFALGNPLTPAEIASYLDLLPEDLSPERRAVITCALNSVGKIPYYYGGKPSTAGLSGNHFASVTSPDYKGRILSGLDCSGWVNWVYWTALGNRMGAASTYEIVRTGRAINSAELQPGDLLVQLGGNSHVVMFLGWNADGTILGVHESGSASNVTVGKVHTVWPYYRAFLD</sequence>
<dbReference type="PANTHER" id="PTHR47359">
    <property type="entry name" value="PEPTIDOGLYCAN DL-ENDOPEPTIDASE CWLO"/>
    <property type="match status" value="1"/>
</dbReference>
<evidence type="ECO:0000256" key="1">
    <source>
        <dbReference type="ARBA" id="ARBA00007074"/>
    </source>
</evidence>
<protein>
    <submittedName>
        <fullName evidence="7">Peptidoglycan endopeptidase</fullName>
    </submittedName>
</protein>
<dbReference type="Pfam" id="PF00877">
    <property type="entry name" value="NLPC_P60"/>
    <property type="match status" value="1"/>
</dbReference>
<feature type="domain" description="NlpC/P60" evidence="6">
    <location>
        <begin position="473"/>
        <end position="618"/>
    </location>
</feature>
<gene>
    <name evidence="7" type="ORF">C7U56_01510</name>
</gene>
<keyword evidence="3" id="KW-0378">Hydrolase</keyword>
<name>A0A2T3FTR5_9CLOT</name>